<sequence length="174" mass="19875">MSEPVRLVPFTEDDFETLAGWFPNARALAQWGSTRLTFPLDAAQMRAMLALSTGERPAWVYFTARKGDAVVGHCEIFYDHFDGVARLCRIVVAPAHRGQGLARPMLTCLVDEALKDASIERVELNVYDFNETAIRAYQAFGFRMEGVRRSSARFLNERWDTCMMSLLRSEWESR</sequence>
<dbReference type="Pfam" id="PF00583">
    <property type="entry name" value="Acetyltransf_1"/>
    <property type="match status" value="1"/>
</dbReference>
<reference evidence="2 3" key="1">
    <citation type="submission" date="2017-03" db="EMBL/GenBank/DDBJ databases">
        <title>Foreign affairs: Plasmid Transfer between Roseobacters and Rhizobia.</title>
        <authorList>
            <person name="Bartling P."/>
            <person name="Bunk B."/>
            <person name="Overmann J."/>
            <person name="Brinkmann H."/>
            <person name="Petersen J."/>
        </authorList>
    </citation>
    <scope>NUCLEOTIDE SEQUENCE [LARGE SCALE GENOMIC DNA]</scope>
    <source>
        <strain evidence="2 3">MACL11</strain>
    </source>
</reference>
<dbReference type="Gene3D" id="3.40.630.30">
    <property type="match status" value="1"/>
</dbReference>
<organism evidence="2 3">
    <name type="scientific">Martelella mediterranea DSM 17316</name>
    <dbReference type="NCBI Taxonomy" id="1122214"/>
    <lineage>
        <taxon>Bacteria</taxon>
        <taxon>Pseudomonadati</taxon>
        <taxon>Pseudomonadota</taxon>
        <taxon>Alphaproteobacteria</taxon>
        <taxon>Hyphomicrobiales</taxon>
        <taxon>Aurantimonadaceae</taxon>
        <taxon>Martelella</taxon>
    </lineage>
</organism>
<evidence type="ECO:0000313" key="2">
    <source>
        <dbReference type="EMBL" id="AQZ53514.1"/>
    </source>
</evidence>
<dbReference type="RefSeq" id="WP_018064433.1">
    <property type="nucleotide sequence ID" value="NZ_AQWH01000007.1"/>
</dbReference>
<dbReference type="CDD" id="cd04301">
    <property type="entry name" value="NAT_SF"/>
    <property type="match status" value="1"/>
</dbReference>
<dbReference type="KEGG" id="mmed:Mame_04219"/>
<dbReference type="GO" id="GO:0016747">
    <property type="term" value="F:acyltransferase activity, transferring groups other than amino-acyl groups"/>
    <property type="evidence" value="ECO:0007669"/>
    <property type="project" value="InterPro"/>
</dbReference>
<dbReference type="OrthoDB" id="5815030at2"/>
<name>A0A1U9Z763_9HYPH</name>
<dbReference type="InterPro" id="IPR016181">
    <property type="entry name" value="Acyl_CoA_acyltransferase"/>
</dbReference>
<protein>
    <submittedName>
        <fullName evidence="2">Putative acetyltransferase</fullName>
    </submittedName>
</protein>
<evidence type="ECO:0000313" key="3">
    <source>
        <dbReference type="Proteomes" id="UP000191135"/>
    </source>
</evidence>
<dbReference type="Proteomes" id="UP000191135">
    <property type="component" value="Chromosome"/>
</dbReference>
<dbReference type="PROSITE" id="PS51186">
    <property type="entry name" value="GNAT"/>
    <property type="match status" value="1"/>
</dbReference>
<dbReference type="PANTHER" id="PTHR43415:SF5">
    <property type="entry name" value="ACETYLTRANSFERASE"/>
    <property type="match status" value="1"/>
</dbReference>
<proteinExistence type="predicted"/>
<dbReference type="PANTHER" id="PTHR43415">
    <property type="entry name" value="SPERMIDINE N(1)-ACETYLTRANSFERASE"/>
    <property type="match status" value="1"/>
</dbReference>
<dbReference type="STRING" id="1122214.Mame_04219"/>
<keyword evidence="2" id="KW-0808">Transferase</keyword>
<gene>
    <name evidence="2" type="ORF">Mame_04219</name>
</gene>
<dbReference type="AlphaFoldDB" id="A0A1U9Z763"/>
<dbReference type="SUPFAM" id="SSF55729">
    <property type="entry name" value="Acyl-CoA N-acyltransferases (Nat)"/>
    <property type="match status" value="1"/>
</dbReference>
<keyword evidence="3" id="KW-1185">Reference proteome</keyword>
<dbReference type="EMBL" id="CP020330">
    <property type="protein sequence ID" value="AQZ53514.1"/>
    <property type="molecule type" value="Genomic_DNA"/>
</dbReference>
<feature type="domain" description="N-acetyltransferase" evidence="1">
    <location>
        <begin position="5"/>
        <end position="169"/>
    </location>
</feature>
<accession>A0A1U9Z763</accession>
<dbReference type="InterPro" id="IPR000182">
    <property type="entry name" value="GNAT_dom"/>
</dbReference>
<dbReference type="eggNOG" id="COG1670">
    <property type="taxonomic scope" value="Bacteria"/>
</dbReference>
<evidence type="ECO:0000259" key="1">
    <source>
        <dbReference type="PROSITE" id="PS51186"/>
    </source>
</evidence>